<dbReference type="NCBIfam" id="NF045542">
    <property type="entry name" value="Clp_rel_HeadMat"/>
    <property type="match status" value="1"/>
</dbReference>
<dbReference type="InterPro" id="IPR029045">
    <property type="entry name" value="ClpP/crotonase-like_dom_sf"/>
</dbReference>
<dbReference type="Pfam" id="PF00574">
    <property type="entry name" value="CLP_protease"/>
    <property type="match status" value="1"/>
</dbReference>
<dbReference type="GO" id="GO:0004176">
    <property type="term" value="F:ATP-dependent peptidase activity"/>
    <property type="evidence" value="ECO:0007669"/>
    <property type="project" value="InterPro"/>
</dbReference>
<keyword evidence="2" id="KW-0963">Cytoplasm</keyword>
<comment type="caution">
    <text evidence="4">The sequence shown here is derived from an EMBL/GenBank/DDBJ whole genome shotgun (WGS) entry which is preliminary data.</text>
</comment>
<proteinExistence type="inferred from homology"/>
<dbReference type="AlphaFoldDB" id="A0A0F9GUE3"/>
<dbReference type="SUPFAM" id="SSF52096">
    <property type="entry name" value="ClpP/crotonase"/>
    <property type="match status" value="1"/>
</dbReference>
<sequence length="293" mass="31616">MRTWFDVQNKKGEADIYIYDEIGAWGVAPSEFIREINALKVGTLNLHINSPGGQAFDGIAIYNALKRHPATVNVTVDGLAASIASVIAQAGDRVVMAESATMMIHEPWIAIRGDSARLAQTAEWLGKLGDGIADIYAGRAGGESPEWRTRMKVETWYRAREAVDAGLADEVTQVVSPPPAVRAFNLLSEFKRVPATLTLPAKPAAVVWTTAFINGLPDSSFAYIAEGGRKYGAGTVPRTLRYLPHHGPSGALDLPHLRNVLARAPLTTLPAAAKQRALRHLQSHARRAGVGEE</sequence>
<comment type="similarity">
    <text evidence="1">Belongs to the peptidase S14 family.</text>
</comment>
<evidence type="ECO:0000256" key="3">
    <source>
        <dbReference type="ARBA" id="ARBA00022801"/>
    </source>
</evidence>
<dbReference type="Gene3D" id="3.90.226.10">
    <property type="entry name" value="2-enoyl-CoA Hydratase, Chain A, domain 1"/>
    <property type="match status" value="1"/>
</dbReference>
<dbReference type="GO" id="GO:0004252">
    <property type="term" value="F:serine-type endopeptidase activity"/>
    <property type="evidence" value="ECO:0007669"/>
    <property type="project" value="InterPro"/>
</dbReference>
<dbReference type="InterPro" id="IPR001907">
    <property type="entry name" value="ClpP"/>
</dbReference>
<dbReference type="InterPro" id="IPR023562">
    <property type="entry name" value="ClpP/TepA"/>
</dbReference>
<evidence type="ECO:0008006" key="5">
    <source>
        <dbReference type="Google" id="ProtNLM"/>
    </source>
</evidence>
<evidence type="ECO:0000256" key="2">
    <source>
        <dbReference type="ARBA" id="ARBA00022490"/>
    </source>
</evidence>
<evidence type="ECO:0000256" key="1">
    <source>
        <dbReference type="ARBA" id="ARBA00007039"/>
    </source>
</evidence>
<dbReference type="EMBL" id="LAZR01018966">
    <property type="protein sequence ID" value="KKL94281.1"/>
    <property type="molecule type" value="Genomic_DNA"/>
</dbReference>
<dbReference type="PRINTS" id="PR00127">
    <property type="entry name" value="CLPPROTEASEP"/>
</dbReference>
<name>A0A0F9GUE3_9ZZZZ</name>
<dbReference type="PANTHER" id="PTHR10381">
    <property type="entry name" value="ATP-DEPENDENT CLP PROTEASE PROTEOLYTIC SUBUNIT"/>
    <property type="match status" value="1"/>
</dbReference>
<dbReference type="GO" id="GO:0006515">
    <property type="term" value="P:protein quality control for misfolded or incompletely synthesized proteins"/>
    <property type="evidence" value="ECO:0007669"/>
    <property type="project" value="TreeGrafter"/>
</dbReference>
<dbReference type="GO" id="GO:0009368">
    <property type="term" value="C:endopeptidase Clp complex"/>
    <property type="evidence" value="ECO:0007669"/>
    <property type="project" value="TreeGrafter"/>
</dbReference>
<keyword evidence="3" id="KW-0378">Hydrolase</keyword>
<organism evidence="4">
    <name type="scientific">marine sediment metagenome</name>
    <dbReference type="NCBI Taxonomy" id="412755"/>
    <lineage>
        <taxon>unclassified sequences</taxon>
        <taxon>metagenomes</taxon>
        <taxon>ecological metagenomes</taxon>
    </lineage>
</organism>
<accession>A0A0F9GUE3</accession>
<dbReference type="GO" id="GO:0051117">
    <property type="term" value="F:ATPase binding"/>
    <property type="evidence" value="ECO:0007669"/>
    <property type="project" value="TreeGrafter"/>
</dbReference>
<dbReference type="CDD" id="cd07016">
    <property type="entry name" value="S14_ClpP_1"/>
    <property type="match status" value="1"/>
</dbReference>
<evidence type="ECO:0000313" key="4">
    <source>
        <dbReference type="EMBL" id="KKL94281.1"/>
    </source>
</evidence>
<reference evidence="4" key="1">
    <citation type="journal article" date="2015" name="Nature">
        <title>Complex archaea that bridge the gap between prokaryotes and eukaryotes.</title>
        <authorList>
            <person name="Spang A."/>
            <person name="Saw J.H."/>
            <person name="Jorgensen S.L."/>
            <person name="Zaremba-Niedzwiedzka K."/>
            <person name="Martijn J."/>
            <person name="Lind A.E."/>
            <person name="van Eijk R."/>
            <person name="Schleper C."/>
            <person name="Guy L."/>
            <person name="Ettema T.J."/>
        </authorList>
    </citation>
    <scope>NUCLEOTIDE SEQUENCE</scope>
</reference>
<gene>
    <name evidence="4" type="ORF">LCGC14_1866240</name>
</gene>
<protein>
    <recommendedName>
        <fullName evidence="5">ATP-dependent Clp protease proteolytic subunit</fullName>
    </recommendedName>
</protein>
<dbReference type="PANTHER" id="PTHR10381:SF70">
    <property type="entry name" value="ATP-DEPENDENT CLP PROTEASE PROTEOLYTIC SUBUNIT"/>
    <property type="match status" value="1"/>
</dbReference>